<dbReference type="Pfam" id="PF13556">
    <property type="entry name" value="HTH_30"/>
    <property type="match status" value="1"/>
</dbReference>
<sequence>MGVSIDDLLRSWRLSIGTFTASIRQFAREHAIAEPVLLQLVIDAHTHSDSAMVAAASGHREAELEMVGNERHRRADLVRGVLYGTLSPADLRVRARAYGVEVTAIYHALRARPRAGQTTAKLERHLELSGIPHHGLITVIDGDLVGFVDRAPGPDLPGFVGIGPASRLDRLEESFRSATRALDTAAAFGMEGVHDLESLGVRPAVVADQEVGDILVRRYVEPLSTLPHDMGDTLARTVERYLSNGRRIDPTAEELVVHPNTLRYRIRRFEDIARCDLREPEAALEVWWALQRRRLNPGPPA</sequence>
<keyword evidence="3" id="KW-1185">Reference proteome</keyword>
<accession>A0A143CAN3</accession>
<dbReference type="AlphaFoldDB" id="A0A143CAN3"/>
<reference evidence="3" key="1">
    <citation type="submission" date="2016-04" db="EMBL/GenBank/DDBJ databases">
        <authorList>
            <person name="Zhang B."/>
        </authorList>
    </citation>
    <scope>NUCLEOTIDE SEQUENCE [LARGE SCALE GENOMIC DNA]</scope>
    <source>
        <strain evidence="3">S10</strain>
    </source>
</reference>
<dbReference type="InterPro" id="IPR042070">
    <property type="entry name" value="PucR_C-HTH_sf"/>
</dbReference>
<dbReference type="Proteomes" id="UP000076096">
    <property type="component" value="Chromosome"/>
</dbReference>
<dbReference type="InterPro" id="IPR025736">
    <property type="entry name" value="PucR_C-HTH_dom"/>
</dbReference>
<gene>
    <name evidence="2" type="ORF">A4E84_36485</name>
</gene>
<dbReference type="PANTHER" id="PTHR33744">
    <property type="entry name" value="CARBOHYDRATE DIACID REGULATOR"/>
    <property type="match status" value="1"/>
</dbReference>
<dbReference type="EMBL" id="CP015098">
    <property type="protein sequence ID" value="AMW14502.1"/>
    <property type="molecule type" value="Genomic_DNA"/>
</dbReference>
<name>A0A143CAN3_9ACTN</name>
<organism evidence="2 3">
    <name type="scientific">Streptomyces qaidamensis</name>
    <dbReference type="NCBI Taxonomy" id="1783515"/>
    <lineage>
        <taxon>Bacteria</taxon>
        <taxon>Bacillati</taxon>
        <taxon>Actinomycetota</taxon>
        <taxon>Actinomycetes</taxon>
        <taxon>Kitasatosporales</taxon>
        <taxon>Streptomycetaceae</taxon>
        <taxon>Streptomyces</taxon>
        <taxon>Streptomyces aurantiacus group</taxon>
    </lineage>
</organism>
<feature type="domain" description="PucR C-terminal helix-turn-helix" evidence="1">
    <location>
        <begin position="234"/>
        <end position="291"/>
    </location>
</feature>
<evidence type="ECO:0000313" key="3">
    <source>
        <dbReference type="Proteomes" id="UP000076096"/>
    </source>
</evidence>
<dbReference type="InterPro" id="IPR051448">
    <property type="entry name" value="CdaR-like_regulators"/>
</dbReference>
<dbReference type="KEGG" id="stsi:A4E84_36485"/>
<proteinExistence type="predicted"/>
<evidence type="ECO:0000313" key="2">
    <source>
        <dbReference type="EMBL" id="AMW14502.1"/>
    </source>
</evidence>
<evidence type="ECO:0000259" key="1">
    <source>
        <dbReference type="Pfam" id="PF13556"/>
    </source>
</evidence>
<protein>
    <recommendedName>
        <fullName evidence="1">PucR C-terminal helix-turn-helix domain-containing protein</fullName>
    </recommendedName>
</protein>
<dbReference type="PANTHER" id="PTHR33744:SF7">
    <property type="entry name" value="PUCR FAMILY TRANSCRIPTIONAL REGULATOR"/>
    <property type="match status" value="1"/>
</dbReference>
<dbReference type="Gene3D" id="1.10.10.2840">
    <property type="entry name" value="PucR C-terminal helix-turn-helix domain"/>
    <property type="match status" value="1"/>
</dbReference>